<evidence type="ECO:0000256" key="3">
    <source>
        <dbReference type="ARBA" id="ARBA00023033"/>
    </source>
</evidence>
<dbReference type="STRING" id="1448318.A0A319EPU0"/>
<dbReference type="PRINTS" id="PR00463">
    <property type="entry name" value="EP450I"/>
</dbReference>
<dbReference type="Gene3D" id="1.10.630.10">
    <property type="entry name" value="Cytochrome P450"/>
    <property type="match status" value="2"/>
</dbReference>
<evidence type="ECO:0000256" key="2">
    <source>
        <dbReference type="ARBA" id="ARBA00023002"/>
    </source>
</evidence>
<evidence type="ECO:0000313" key="5">
    <source>
        <dbReference type="EMBL" id="PYI09625.1"/>
    </source>
</evidence>
<reference evidence="5 6" key="1">
    <citation type="submission" date="2018-02" db="EMBL/GenBank/DDBJ databases">
        <title>The genomes of Aspergillus section Nigri reveals drivers in fungal speciation.</title>
        <authorList>
            <consortium name="DOE Joint Genome Institute"/>
            <person name="Vesth T.C."/>
            <person name="Nybo J."/>
            <person name="Theobald S."/>
            <person name="Brandl J."/>
            <person name="Frisvad J.C."/>
            <person name="Nielsen K.F."/>
            <person name="Lyhne E.K."/>
            <person name="Kogle M.E."/>
            <person name="Kuo A."/>
            <person name="Riley R."/>
            <person name="Clum A."/>
            <person name="Nolan M."/>
            <person name="Lipzen A."/>
            <person name="Salamov A."/>
            <person name="Henrissat B."/>
            <person name="Wiebenga A."/>
            <person name="De vries R.P."/>
            <person name="Grigoriev I.V."/>
            <person name="Mortensen U.H."/>
            <person name="Andersen M.R."/>
            <person name="Baker S.E."/>
        </authorList>
    </citation>
    <scope>NUCLEOTIDE SEQUENCE [LARGE SCALE GENOMIC DNA]</scope>
    <source>
        <strain evidence="5 6">CBS 121057</strain>
    </source>
</reference>
<dbReference type="EMBL" id="KZ826326">
    <property type="protein sequence ID" value="PYI09625.1"/>
    <property type="molecule type" value="Genomic_DNA"/>
</dbReference>
<protein>
    <submittedName>
        <fullName evidence="5">Cytochrome P450</fullName>
    </submittedName>
</protein>
<dbReference type="AlphaFoldDB" id="A0A319EPU0"/>
<dbReference type="PANTHER" id="PTHR24305">
    <property type="entry name" value="CYTOCHROME P450"/>
    <property type="match status" value="1"/>
</dbReference>
<evidence type="ECO:0000256" key="4">
    <source>
        <dbReference type="SAM" id="Phobius"/>
    </source>
</evidence>
<accession>A0A319EPU0</accession>
<keyword evidence="3" id="KW-0503">Monooxygenase</keyword>
<name>A0A319EPU0_ASPSB</name>
<dbReference type="InterPro" id="IPR001128">
    <property type="entry name" value="Cyt_P450"/>
</dbReference>
<proteinExistence type="inferred from homology"/>
<dbReference type="Proteomes" id="UP000248423">
    <property type="component" value="Unassembled WGS sequence"/>
</dbReference>
<keyword evidence="6" id="KW-1185">Reference proteome</keyword>
<dbReference type="GO" id="GO:0016705">
    <property type="term" value="F:oxidoreductase activity, acting on paired donors, with incorporation or reduction of molecular oxygen"/>
    <property type="evidence" value="ECO:0007669"/>
    <property type="project" value="InterPro"/>
</dbReference>
<keyword evidence="2" id="KW-0560">Oxidoreductase</keyword>
<dbReference type="InterPro" id="IPR036396">
    <property type="entry name" value="Cyt_P450_sf"/>
</dbReference>
<keyword evidence="4" id="KW-1133">Transmembrane helix</keyword>
<keyword evidence="4" id="KW-0472">Membrane</keyword>
<dbReference type="SUPFAM" id="SSF48264">
    <property type="entry name" value="Cytochrome P450"/>
    <property type="match status" value="1"/>
</dbReference>
<evidence type="ECO:0000313" key="6">
    <source>
        <dbReference type="Proteomes" id="UP000248423"/>
    </source>
</evidence>
<organism evidence="5 6">
    <name type="scientific">Aspergillus sclerotiicarbonarius (strain CBS 121057 / IBT 28362)</name>
    <dbReference type="NCBI Taxonomy" id="1448318"/>
    <lineage>
        <taxon>Eukaryota</taxon>
        <taxon>Fungi</taxon>
        <taxon>Dikarya</taxon>
        <taxon>Ascomycota</taxon>
        <taxon>Pezizomycotina</taxon>
        <taxon>Eurotiomycetes</taxon>
        <taxon>Eurotiomycetidae</taxon>
        <taxon>Eurotiales</taxon>
        <taxon>Aspergillaceae</taxon>
        <taxon>Aspergillus</taxon>
        <taxon>Aspergillus subgen. Circumdati</taxon>
    </lineage>
</organism>
<comment type="similarity">
    <text evidence="1">Belongs to the cytochrome P450 family.</text>
</comment>
<dbReference type="GO" id="GO:0020037">
    <property type="term" value="F:heme binding"/>
    <property type="evidence" value="ECO:0007669"/>
    <property type="project" value="InterPro"/>
</dbReference>
<dbReference type="VEuPathDB" id="FungiDB:BO78DRAFT_415556"/>
<keyword evidence="4" id="KW-0812">Transmembrane</keyword>
<dbReference type="OrthoDB" id="3945418at2759"/>
<feature type="transmembrane region" description="Helical" evidence="4">
    <location>
        <begin position="26"/>
        <end position="47"/>
    </location>
</feature>
<evidence type="ECO:0000256" key="1">
    <source>
        <dbReference type="ARBA" id="ARBA00010617"/>
    </source>
</evidence>
<dbReference type="InterPro" id="IPR002401">
    <property type="entry name" value="Cyt_P450_E_grp-I"/>
</dbReference>
<gene>
    <name evidence="5" type="ORF">BO78DRAFT_415556</name>
</gene>
<dbReference type="PANTHER" id="PTHR24305:SF166">
    <property type="entry name" value="CYTOCHROME P450 12A4, MITOCHONDRIAL-RELATED"/>
    <property type="match status" value="1"/>
</dbReference>
<sequence length="431" mass="49878">MDLWHQLIEKGLKALPLDGPNPFPSIWTIAGLLAVPYIAYCIGVAIYRLTLHPLAQFPGPFLCRVGYIQQCYYEAILNGRFLERLSESHRKYVRIGPNEGHINDPLVYHEIYKSNSQFAKDPTSYALGMSEAMAFAIPVEKHRQKRKILDPNFSKHRVGLMKDGLYEELELVFDRISQYEKRGEEVPIMELHICYMGDIISRYLFSQSLRLVSSDNFIQRSFTKGIWFAVHCQFVRNALLGLPRWMMAYEKDRNARPLSFRELADESTGILNAGTEPTATMLSYATYFWLKFPHVQKPILDELAEGQLQNGRLPLRKVENLPYFTGFIKESLGYMPLVPGRLPRTGLYVPSVQKTIPEGSVVGLSHLAIHFDPEIFDQPEEFRPERWIGEQGKERNPWLLSFSKERTDWIGKMLAFARRDYCQLARHRGDR</sequence>
<dbReference type="GO" id="GO:0004497">
    <property type="term" value="F:monooxygenase activity"/>
    <property type="evidence" value="ECO:0007669"/>
    <property type="project" value="UniProtKB-KW"/>
</dbReference>
<dbReference type="InterPro" id="IPR050121">
    <property type="entry name" value="Cytochrome_P450_monoxygenase"/>
</dbReference>
<dbReference type="Pfam" id="PF00067">
    <property type="entry name" value="p450"/>
    <property type="match status" value="1"/>
</dbReference>
<dbReference type="GO" id="GO:0005506">
    <property type="term" value="F:iron ion binding"/>
    <property type="evidence" value="ECO:0007669"/>
    <property type="project" value="InterPro"/>
</dbReference>